<dbReference type="AlphaFoldDB" id="A0A0S4JK97"/>
<sequence length="92" mass="9608">MLMGLEWLTEGVCASSSSAAMRNRSERSDTTFLCSGLGVCALSSFHKSPSPAPETTESQKVVVDELYSARNGTCGGQSAAGFHTGFHGAFAE</sequence>
<name>A0A0S4JK97_BODSA</name>
<protein>
    <submittedName>
        <fullName evidence="1">Uncharacterized protein</fullName>
    </submittedName>
</protein>
<organism evidence="1 2">
    <name type="scientific">Bodo saltans</name>
    <name type="common">Flagellated protozoan</name>
    <dbReference type="NCBI Taxonomy" id="75058"/>
    <lineage>
        <taxon>Eukaryota</taxon>
        <taxon>Discoba</taxon>
        <taxon>Euglenozoa</taxon>
        <taxon>Kinetoplastea</taxon>
        <taxon>Metakinetoplastina</taxon>
        <taxon>Eubodonida</taxon>
        <taxon>Bodonidae</taxon>
        <taxon>Bodo</taxon>
    </lineage>
</organism>
<dbReference type="EMBL" id="CYKH01001843">
    <property type="protein sequence ID" value="CUG90546.1"/>
    <property type="molecule type" value="Genomic_DNA"/>
</dbReference>
<dbReference type="VEuPathDB" id="TriTrypDB:BSAL_27455"/>
<accession>A0A0S4JK97</accession>
<proteinExistence type="predicted"/>
<dbReference type="Proteomes" id="UP000051952">
    <property type="component" value="Unassembled WGS sequence"/>
</dbReference>
<gene>
    <name evidence="1" type="ORF">BSAL_27455</name>
</gene>
<evidence type="ECO:0000313" key="1">
    <source>
        <dbReference type="EMBL" id="CUG90546.1"/>
    </source>
</evidence>
<keyword evidence="2" id="KW-1185">Reference proteome</keyword>
<reference evidence="2" key="1">
    <citation type="submission" date="2015-09" db="EMBL/GenBank/DDBJ databases">
        <authorList>
            <consortium name="Pathogen Informatics"/>
        </authorList>
    </citation>
    <scope>NUCLEOTIDE SEQUENCE [LARGE SCALE GENOMIC DNA]</scope>
    <source>
        <strain evidence="2">Lake Konstanz</strain>
    </source>
</reference>
<evidence type="ECO:0000313" key="2">
    <source>
        <dbReference type="Proteomes" id="UP000051952"/>
    </source>
</evidence>